<keyword evidence="2 3" id="KW-0424">Laminin EGF-like domain</keyword>
<accession>A0ABV0SBS4</accession>
<feature type="domain" description="Laminin EGF-like" evidence="4">
    <location>
        <begin position="48"/>
        <end position="97"/>
    </location>
</feature>
<comment type="caution">
    <text evidence="5">The sequence shown here is derived from an EMBL/GenBank/DDBJ whole genome shotgun (WGS) entry which is preliminary data.</text>
</comment>
<evidence type="ECO:0000256" key="3">
    <source>
        <dbReference type="PROSITE-ProRule" id="PRU00460"/>
    </source>
</evidence>
<keyword evidence="1 3" id="KW-1015">Disulfide bond</keyword>
<dbReference type="PANTHER" id="PTHR10574:SF406">
    <property type="entry name" value="LAMININ SUBUNIT ALPHA 5"/>
    <property type="match status" value="1"/>
</dbReference>
<gene>
    <name evidence="5" type="ORF">XENOCAPTIV_012983</name>
</gene>
<dbReference type="Pfam" id="PF00053">
    <property type="entry name" value="EGF_laminin"/>
    <property type="match status" value="3"/>
</dbReference>
<evidence type="ECO:0000259" key="4">
    <source>
        <dbReference type="PROSITE" id="PS50027"/>
    </source>
</evidence>
<proteinExistence type="predicted"/>
<protein>
    <recommendedName>
        <fullName evidence="4">Laminin EGF-like domain-containing protein</fullName>
    </recommendedName>
</protein>
<comment type="caution">
    <text evidence="3">Lacks conserved residue(s) required for the propagation of feature annotation.</text>
</comment>
<dbReference type="PROSITE" id="PS50027">
    <property type="entry name" value="EGF_LAM_2"/>
    <property type="match status" value="2"/>
</dbReference>
<feature type="domain" description="Laminin EGF-like" evidence="4">
    <location>
        <begin position="1"/>
        <end position="47"/>
    </location>
</feature>
<dbReference type="InterPro" id="IPR050440">
    <property type="entry name" value="Laminin/Netrin_ECM"/>
</dbReference>
<dbReference type="SMART" id="SM00180">
    <property type="entry name" value="EGF_Lam"/>
    <property type="match status" value="3"/>
</dbReference>
<dbReference type="PRINTS" id="PR00011">
    <property type="entry name" value="EGFLAMININ"/>
</dbReference>
<reference evidence="5 6" key="1">
    <citation type="submission" date="2021-06" db="EMBL/GenBank/DDBJ databases">
        <authorList>
            <person name="Palmer J.M."/>
        </authorList>
    </citation>
    <scope>NUCLEOTIDE SEQUENCE [LARGE SCALE GENOMIC DNA]</scope>
    <source>
        <strain evidence="5 6">XC_2019</strain>
        <tissue evidence="5">Muscle</tissue>
    </source>
</reference>
<dbReference type="EMBL" id="JAHRIN010075648">
    <property type="protein sequence ID" value="MEQ2217073.1"/>
    <property type="molecule type" value="Genomic_DNA"/>
</dbReference>
<name>A0ABV0SBS4_9TELE</name>
<sequence>CECSAAGTVDNSCRPDPRTQTCVCKPGFTGDHCDTCTPGFYGLNCQVCGCSTVGSLPERCNASGRCLCKPEFQGPRCEQCRSGFHSYPSCQECSCDPRTSFDTSCTVSGICHCRPNYSGASCDQCSPGYYGYPSCTRKPEAFKVCCFRSPRKCVANSCFRLQPASVPQRVPVTRAVTRRRDSARVCLAWWG</sequence>
<dbReference type="InterPro" id="IPR000742">
    <property type="entry name" value="EGF"/>
</dbReference>
<dbReference type="PROSITE" id="PS00022">
    <property type="entry name" value="EGF_1"/>
    <property type="match status" value="1"/>
</dbReference>
<keyword evidence="6" id="KW-1185">Reference proteome</keyword>
<dbReference type="PROSITE" id="PS01248">
    <property type="entry name" value="EGF_LAM_1"/>
    <property type="match status" value="3"/>
</dbReference>
<evidence type="ECO:0000313" key="6">
    <source>
        <dbReference type="Proteomes" id="UP001434883"/>
    </source>
</evidence>
<feature type="disulfide bond" evidence="3">
    <location>
        <begin position="48"/>
        <end position="60"/>
    </location>
</feature>
<feature type="disulfide bond" evidence="3">
    <location>
        <begin position="68"/>
        <end position="77"/>
    </location>
</feature>
<dbReference type="PANTHER" id="PTHR10574">
    <property type="entry name" value="NETRIN/LAMININ-RELATED"/>
    <property type="match status" value="1"/>
</dbReference>
<evidence type="ECO:0000256" key="1">
    <source>
        <dbReference type="ARBA" id="ARBA00023157"/>
    </source>
</evidence>
<dbReference type="Gene3D" id="2.10.25.10">
    <property type="entry name" value="Laminin"/>
    <property type="match status" value="3"/>
</dbReference>
<organism evidence="5 6">
    <name type="scientific">Xenoophorus captivus</name>
    <dbReference type="NCBI Taxonomy" id="1517983"/>
    <lineage>
        <taxon>Eukaryota</taxon>
        <taxon>Metazoa</taxon>
        <taxon>Chordata</taxon>
        <taxon>Craniata</taxon>
        <taxon>Vertebrata</taxon>
        <taxon>Euteleostomi</taxon>
        <taxon>Actinopterygii</taxon>
        <taxon>Neopterygii</taxon>
        <taxon>Teleostei</taxon>
        <taxon>Neoteleostei</taxon>
        <taxon>Acanthomorphata</taxon>
        <taxon>Ovalentaria</taxon>
        <taxon>Atherinomorphae</taxon>
        <taxon>Cyprinodontiformes</taxon>
        <taxon>Goodeidae</taxon>
        <taxon>Xenoophorus</taxon>
    </lineage>
</organism>
<feature type="disulfide bond" evidence="3">
    <location>
        <begin position="24"/>
        <end position="33"/>
    </location>
</feature>
<feature type="disulfide bond" evidence="3">
    <location>
        <begin position="1"/>
        <end position="13"/>
    </location>
</feature>
<feature type="non-terminal residue" evidence="5">
    <location>
        <position position="1"/>
    </location>
</feature>
<dbReference type="Proteomes" id="UP001434883">
    <property type="component" value="Unassembled WGS sequence"/>
</dbReference>
<dbReference type="InterPro" id="IPR002049">
    <property type="entry name" value="LE_dom"/>
</dbReference>
<evidence type="ECO:0000256" key="2">
    <source>
        <dbReference type="ARBA" id="ARBA00023292"/>
    </source>
</evidence>
<evidence type="ECO:0000313" key="5">
    <source>
        <dbReference type="EMBL" id="MEQ2217073.1"/>
    </source>
</evidence>
<dbReference type="SUPFAM" id="SSF57196">
    <property type="entry name" value="EGF/Laminin"/>
    <property type="match status" value="3"/>
</dbReference>
<dbReference type="CDD" id="cd00055">
    <property type="entry name" value="EGF_Lam"/>
    <property type="match status" value="3"/>
</dbReference>